<dbReference type="Pfam" id="PF02778">
    <property type="entry name" value="tRNA_int_endo_N"/>
    <property type="match status" value="1"/>
</dbReference>
<feature type="domain" description="tRNA intron endonuclease N-terminal" evidence="8">
    <location>
        <begin position="266"/>
        <end position="303"/>
    </location>
</feature>
<dbReference type="InterPro" id="IPR016589">
    <property type="entry name" value="tRNA_splic_SEN2"/>
</dbReference>
<dbReference type="Pfam" id="PF01974">
    <property type="entry name" value="tRNA_int_endo"/>
    <property type="match status" value="1"/>
</dbReference>
<protein>
    <recommendedName>
        <fullName evidence="4">tRNA-splicing endonuclease subunit Sen2</fullName>
        <ecNumber evidence="4">4.6.1.16</ecNumber>
    </recommendedName>
</protein>
<comment type="function">
    <text evidence="4">Constitutes one of the two catalytic subunit of the tRNA-splicing endonuclease complex, a complex responsible for identification and cleavage of the splice sites in pre-tRNA. It cleaves pre-tRNA at the 5'- and 3'-splice sites to release the intron. The products are an intron and two tRNA half-molecules bearing 2',3'-cyclic phosphate and 5'-OH termini. There are no conserved sequences at the splice sites, but the intron is invariably located at the same site in the gene, placing the splice sites an invariant distance from the constant structural features of the tRNA body.</text>
</comment>
<name>A0A482WTS0_LAOST</name>
<dbReference type="InterPro" id="IPR006676">
    <property type="entry name" value="tRNA_splic"/>
</dbReference>
<organism evidence="9 10">
    <name type="scientific">Laodelphax striatellus</name>
    <name type="common">Small brown planthopper</name>
    <name type="synonym">Delphax striatella</name>
    <dbReference type="NCBI Taxonomy" id="195883"/>
    <lineage>
        <taxon>Eukaryota</taxon>
        <taxon>Metazoa</taxon>
        <taxon>Ecdysozoa</taxon>
        <taxon>Arthropoda</taxon>
        <taxon>Hexapoda</taxon>
        <taxon>Insecta</taxon>
        <taxon>Pterygota</taxon>
        <taxon>Neoptera</taxon>
        <taxon>Paraneoptera</taxon>
        <taxon>Hemiptera</taxon>
        <taxon>Auchenorrhyncha</taxon>
        <taxon>Fulgoroidea</taxon>
        <taxon>Delphacidae</taxon>
        <taxon>Criomorphinae</taxon>
        <taxon>Laodelphax</taxon>
    </lineage>
</organism>
<dbReference type="OrthoDB" id="10249562at2759"/>
<dbReference type="EMBL" id="QKKF02025464">
    <property type="protein sequence ID" value="RZF36868.1"/>
    <property type="molecule type" value="Genomic_DNA"/>
</dbReference>
<evidence type="ECO:0000256" key="5">
    <source>
        <dbReference type="PIRSR" id="PIRSR011789-1"/>
    </source>
</evidence>
<evidence type="ECO:0000313" key="10">
    <source>
        <dbReference type="Proteomes" id="UP000291343"/>
    </source>
</evidence>
<dbReference type="Proteomes" id="UP000291343">
    <property type="component" value="Unassembled WGS sequence"/>
</dbReference>
<dbReference type="Gene3D" id="3.40.1350.10">
    <property type="match status" value="1"/>
</dbReference>
<evidence type="ECO:0000259" key="7">
    <source>
        <dbReference type="Pfam" id="PF01974"/>
    </source>
</evidence>
<dbReference type="GO" id="GO:0005737">
    <property type="term" value="C:cytoplasm"/>
    <property type="evidence" value="ECO:0007669"/>
    <property type="project" value="TreeGrafter"/>
</dbReference>
<dbReference type="InParanoid" id="A0A482WTS0"/>
<dbReference type="CDD" id="cd22363">
    <property type="entry name" value="tRNA-intron_lyase_C"/>
    <property type="match status" value="1"/>
</dbReference>
<feature type="active site" evidence="5">
    <location>
        <position position="392"/>
    </location>
</feature>
<feature type="compositionally biased region" description="Basic and acidic residues" evidence="6">
    <location>
        <begin position="162"/>
        <end position="190"/>
    </location>
</feature>
<keyword evidence="10" id="KW-1185">Reference proteome</keyword>
<dbReference type="InterPro" id="IPR036167">
    <property type="entry name" value="tRNA_intron_Endo_cat-like_sf"/>
</dbReference>
<keyword evidence="3 4" id="KW-0456">Lyase</keyword>
<comment type="similarity">
    <text evidence="1 4">Belongs to the tRNA-intron endonuclease family.</text>
</comment>
<feature type="domain" description="tRNA intron endonuclease catalytic" evidence="7">
    <location>
        <begin position="313"/>
        <end position="404"/>
    </location>
</feature>
<reference evidence="9 10" key="1">
    <citation type="journal article" date="2017" name="Gigascience">
        <title>Genome sequence of the small brown planthopper, Laodelphax striatellus.</title>
        <authorList>
            <person name="Zhu J."/>
            <person name="Jiang F."/>
            <person name="Wang X."/>
            <person name="Yang P."/>
            <person name="Bao Y."/>
            <person name="Zhao W."/>
            <person name="Wang W."/>
            <person name="Lu H."/>
            <person name="Wang Q."/>
            <person name="Cui N."/>
            <person name="Li J."/>
            <person name="Chen X."/>
            <person name="Luo L."/>
            <person name="Yu J."/>
            <person name="Kang L."/>
            <person name="Cui F."/>
        </authorList>
    </citation>
    <scope>NUCLEOTIDE SEQUENCE [LARGE SCALE GENOMIC DNA]</scope>
    <source>
        <strain evidence="9">Lst14</strain>
    </source>
</reference>
<evidence type="ECO:0000313" key="9">
    <source>
        <dbReference type="EMBL" id="RZF36868.1"/>
    </source>
</evidence>
<dbReference type="InterPro" id="IPR011856">
    <property type="entry name" value="tRNA_endonuc-like_dom_sf"/>
</dbReference>
<dbReference type="AlphaFoldDB" id="A0A482WTS0"/>
<dbReference type="SMR" id="A0A482WTS0"/>
<dbReference type="PANTHER" id="PTHR21227:SF0">
    <property type="entry name" value="TRNA-SPLICING ENDONUCLEASE SUBUNIT SEN2"/>
    <property type="match status" value="1"/>
</dbReference>
<accession>A0A482WTS0</accession>
<proteinExistence type="inferred from homology"/>
<dbReference type="STRING" id="195883.A0A482WTS0"/>
<sequence>MDLKEPKRKRFNRDQSFVRLPLPVLIEDVSGIAARKSLWPMNVGTFNGDCVIISNQDEVSALYNAGYFGKGCYSRGFPCFDKNKAGSPPVLQKRQWNRRLSWMKKLSPSAVDGIVNESDNNKQDAGKSRHETTHSMSEQETHQLISDESEIDEIVISDEDVEKSKESTSRKRNNEVRSDSRPNKHARFSDESQPPEAIAGSSSKPIELSEDSDSRSKTCDVENNQQSSEVDDQNIPADSVIVINDVIDYDKCDFEPRLCVEPLKTVRETLNLSLEEAFFLSYALGCLHVVNLDGTFMTLTEMWQTYKHTKPTFVSSFIVYLHFRSKGWVVKSGLKYGGDFLLYKKGPKFYHASYIVVIEDVGQPSSESDVARKPLDWTKFLTLQRIAETVSKDVLICHVQWPTKINTILFETPEVVSQFKIQEVIYRRWNSKKNVQETTL</sequence>
<evidence type="ECO:0000256" key="4">
    <source>
        <dbReference type="PIRNR" id="PIRNR011789"/>
    </source>
</evidence>
<dbReference type="GO" id="GO:0003676">
    <property type="term" value="F:nucleic acid binding"/>
    <property type="evidence" value="ECO:0007669"/>
    <property type="project" value="InterPro"/>
</dbReference>
<feature type="compositionally biased region" description="Basic and acidic residues" evidence="6">
    <location>
        <begin position="119"/>
        <end position="141"/>
    </location>
</feature>
<dbReference type="GO" id="GO:0000214">
    <property type="term" value="C:tRNA-intron endonuclease complex"/>
    <property type="evidence" value="ECO:0007669"/>
    <property type="project" value="UniProtKB-UniRule"/>
</dbReference>
<dbReference type="InterPro" id="IPR006678">
    <property type="entry name" value="tRNA_intron_Endonuc_N"/>
</dbReference>
<feature type="active site" evidence="5">
    <location>
        <position position="343"/>
    </location>
</feature>
<evidence type="ECO:0000259" key="8">
    <source>
        <dbReference type="Pfam" id="PF02778"/>
    </source>
</evidence>
<feature type="active site" evidence="5">
    <location>
        <position position="351"/>
    </location>
</feature>
<feature type="region of interest" description="Disordered" evidence="6">
    <location>
        <begin position="111"/>
        <end position="232"/>
    </location>
</feature>
<feature type="compositionally biased region" description="Acidic residues" evidence="6">
    <location>
        <begin position="147"/>
        <end position="161"/>
    </location>
</feature>
<keyword evidence="2 4" id="KW-0819">tRNA processing</keyword>
<evidence type="ECO:0000256" key="3">
    <source>
        <dbReference type="ARBA" id="ARBA00023239"/>
    </source>
</evidence>
<evidence type="ECO:0000256" key="6">
    <source>
        <dbReference type="SAM" id="MobiDB-lite"/>
    </source>
</evidence>
<comment type="caution">
    <text evidence="9">The sequence shown here is derived from an EMBL/GenBank/DDBJ whole genome shotgun (WGS) entry which is preliminary data.</text>
</comment>
<dbReference type="InterPro" id="IPR006677">
    <property type="entry name" value="tRNA_intron_Endonuc_cat-like"/>
</dbReference>
<dbReference type="NCBIfam" id="TIGR00324">
    <property type="entry name" value="endA"/>
    <property type="match status" value="1"/>
</dbReference>
<evidence type="ECO:0000256" key="2">
    <source>
        <dbReference type="ARBA" id="ARBA00022694"/>
    </source>
</evidence>
<dbReference type="PIRSF" id="PIRSF011789">
    <property type="entry name" value="tRNA_splic_SEN2"/>
    <property type="match status" value="1"/>
</dbReference>
<dbReference type="PANTHER" id="PTHR21227">
    <property type="entry name" value="TRNA-SPLICING ENDONUCLEASE SUBUNIT SEN2"/>
    <property type="match status" value="1"/>
</dbReference>
<dbReference type="SUPFAM" id="SSF53032">
    <property type="entry name" value="tRNA-intron endonuclease catalytic domain-like"/>
    <property type="match status" value="1"/>
</dbReference>
<dbReference type="EC" id="4.6.1.16" evidence="4"/>
<evidence type="ECO:0000256" key="1">
    <source>
        <dbReference type="ARBA" id="ARBA00008078"/>
    </source>
</evidence>
<gene>
    <name evidence="9" type="ORF">LSTR_LSTR004556</name>
</gene>
<dbReference type="GO" id="GO:0000379">
    <property type="term" value="P:tRNA-type intron splice site recognition and cleavage"/>
    <property type="evidence" value="ECO:0007669"/>
    <property type="project" value="TreeGrafter"/>
</dbReference>
<dbReference type="GO" id="GO:0000213">
    <property type="term" value="F:tRNA-intron lyase activity"/>
    <property type="evidence" value="ECO:0007669"/>
    <property type="project" value="UniProtKB-UniRule"/>
</dbReference>